<accession>A0AAW1W3E9</accession>
<proteinExistence type="predicted"/>
<evidence type="ECO:0000313" key="3">
    <source>
        <dbReference type="Proteomes" id="UP001457282"/>
    </source>
</evidence>
<keyword evidence="3" id="KW-1185">Reference proteome</keyword>
<name>A0AAW1W3E9_RUBAR</name>
<dbReference type="Proteomes" id="UP001457282">
    <property type="component" value="Unassembled WGS sequence"/>
</dbReference>
<feature type="compositionally biased region" description="Gly residues" evidence="1">
    <location>
        <begin position="60"/>
        <end position="82"/>
    </location>
</feature>
<sequence length="146" mass="12991">MMAATEDVGAGFSGCGGGVGGCGGLGVGGCGGLGVGGCGGLGVGGCGGLGVGGGNGGVGGGRGGGVGGGNGGIGGGRGGVGDGDGDGVSQQKPAQIPIGNTTMGTQIQPAWQGARSVLHGEPLHPSCFISSSTSGSSSEAEREATS</sequence>
<gene>
    <name evidence="2" type="ORF">M0R45_037092</name>
</gene>
<protein>
    <submittedName>
        <fullName evidence="2">Uncharacterized protein</fullName>
    </submittedName>
</protein>
<feature type="region of interest" description="Disordered" evidence="1">
    <location>
        <begin position="60"/>
        <end position="101"/>
    </location>
</feature>
<dbReference type="EMBL" id="JBEDUW010000007">
    <property type="protein sequence ID" value="KAK9913270.1"/>
    <property type="molecule type" value="Genomic_DNA"/>
</dbReference>
<feature type="compositionally biased region" description="Polar residues" evidence="1">
    <location>
        <begin position="89"/>
        <end position="101"/>
    </location>
</feature>
<organism evidence="2 3">
    <name type="scientific">Rubus argutus</name>
    <name type="common">Southern blackberry</name>
    <dbReference type="NCBI Taxonomy" id="59490"/>
    <lineage>
        <taxon>Eukaryota</taxon>
        <taxon>Viridiplantae</taxon>
        <taxon>Streptophyta</taxon>
        <taxon>Embryophyta</taxon>
        <taxon>Tracheophyta</taxon>
        <taxon>Spermatophyta</taxon>
        <taxon>Magnoliopsida</taxon>
        <taxon>eudicotyledons</taxon>
        <taxon>Gunneridae</taxon>
        <taxon>Pentapetalae</taxon>
        <taxon>rosids</taxon>
        <taxon>fabids</taxon>
        <taxon>Rosales</taxon>
        <taxon>Rosaceae</taxon>
        <taxon>Rosoideae</taxon>
        <taxon>Rosoideae incertae sedis</taxon>
        <taxon>Rubus</taxon>
    </lineage>
</organism>
<evidence type="ECO:0000313" key="2">
    <source>
        <dbReference type="EMBL" id="KAK9913270.1"/>
    </source>
</evidence>
<reference evidence="2 3" key="1">
    <citation type="journal article" date="2023" name="G3 (Bethesda)">
        <title>A chromosome-length genome assembly and annotation of blackberry (Rubus argutus, cv. 'Hillquist').</title>
        <authorList>
            <person name="Bruna T."/>
            <person name="Aryal R."/>
            <person name="Dudchenko O."/>
            <person name="Sargent D.J."/>
            <person name="Mead D."/>
            <person name="Buti M."/>
            <person name="Cavallini A."/>
            <person name="Hytonen T."/>
            <person name="Andres J."/>
            <person name="Pham M."/>
            <person name="Weisz D."/>
            <person name="Mascagni F."/>
            <person name="Usai G."/>
            <person name="Natali L."/>
            <person name="Bassil N."/>
            <person name="Fernandez G.E."/>
            <person name="Lomsadze A."/>
            <person name="Armour M."/>
            <person name="Olukolu B."/>
            <person name="Poorten T."/>
            <person name="Britton C."/>
            <person name="Davik J."/>
            <person name="Ashrafi H."/>
            <person name="Aiden E.L."/>
            <person name="Borodovsky M."/>
            <person name="Worthington M."/>
        </authorList>
    </citation>
    <scope>NUCLEOTIDE SEQUENCE [LARGE SCALE GENOMIC DNA]</scope>
    <source>
        <strain evidence="2">PI 553951</strain>
    </source>
</reference>
<dbReference type="AlphaFoldDB" id="A0AAW1W3E9"/>
<evidence type="ECO:0000256" key="1">
    <source>
        <dbReference type="SAM" id="MobiDB-lite"/>
    </source>
</evidence>
<comment type="caution">
    <text evidence="2">The sequence shown here is derived from an EMBL/GenBank/DDBJ whole genome shotgun (WGS) entry which is preliminary data.</text>
</comment>